<dbReference type="EMBL" id="RWIS01000011">
    <property type="protein sequence ID" value="RSK29851.1"/>
    <property type="molecule type" value="Genomic_DNA"/>
</dbReference>
<dbReference type="RefSeq" id="WP_125432471.1">
    <property type="nucleotide sequence ID" value="NZ_RWIS01000011.1"/>
</dbReference>
<organism evidence="2 3">
    <name type="scientific">Hymenobacter metallilatus</name>
    <dbReference type="NCBI Taxonomy" id="2493666"/>
    <lineage>
        <taxon>Bacteria</taxon>
        <taxon>Pseudomonadati</taxon>
        <taxon>Bacteroidota</taxon>
        <taxon>Cytophagia</taxon>
        <taxon>Cytophagales</taxon>
        <taxon>Hymenobacteraceae</taxon>
        <taxon>Hymenobacter</taxon>
    </lineage>
</organism>
<protein>
    <submittedName>
        <fullName evidence="2">Uncharacterized protein</fullName>
    </submittedName>
</protein>
<evidence type="ECO:0000313" key="2">
    <source>
        <dbReference type="EMBL" id="RSK29851.1"/>
    </source>
</evidence>
<comment type="caution">
    <text evidence="2">The sequence shown here is derived from an EMBL/GenBank/DDBJ whole genome shotgun (WGS) entry which is preliminary data.</text>
</comment>
<reference evidence="2 3" key="1">
    <citation type="submission" date="2018-12" db="EMBL/GenBank/DDBJ databases">
        <authorList>
            <person name="Feng G."/>
            <person name="Zhu H."/>
        </authorList>
    </citation>
    <scope>NUCLEOTIDE SEQUENCE [LARGE SCALE GENOMIC DNA]</scope>
    <source>
        <strain evidence="2 3">9PBR-2</strain>
    </source>
</reference>
<gene>
    <name evidence="2" type="ORF">EI290_16070</name>
</gene>
<dbReference type="OrthoDB" id="964718at2"/>
<feature type="compositionally biased region" description="Polar residues" evidence="1">
    <location>
        <begin position="96"/>
        <end position="110"/>
    </location>
</feature>
<evidence type="ECO:0000256" key="1">
    <source>
        <dbReference type="SAM" id="MobiDB-lite"/>
    </source>
</evidence>
<accession>A0A428JCS8</accession>
<name>A0A428JCS8_9BACT</name>
<evidence type="ECO:0000313" key="3">
    <source>
        <dbReference type="Proteomes" id="UP000280066"/>
    </source>
</evidence>
<proteinExistence type="predicted"/>
<feature type="region of interest" description="Disordered" evidence="1">
    <location>
        <begin position="70"/>
        <end position="110"/>
    </location>
</feature>
<sequence length="110" mass="11969">MSARLDFLARAFERLPRMLDQQVEDTVRDNTAFLEDANTAQLASGKDATGADITPEYADLTIALKQIKGQPTYRKENTNRHNAAAGKAPTTHHHGSLSTATSTTSRGQLT</sequence>
<dbReference type="Proteomes" id="UP000280066">
    <property type="component" value="Unassembled WGS sequence"/>
</dbReference>
<dbReference type="AlphaFoldDB" id="A0A428JCS8"/>
<keyword evidence="3" id="KW-1185">Reference proteome</keyword>